<evidence type="ECO:0000259" key="4">
    <source>
        <dbReference type="PROSITE" id="PS50043"/>
    </source>
</evidence>
<dbReference type="InterPro" id="IPR039420">
    <property type="entry name" value="WalR-like"/>
</dbReference>
<organism evidence="5 6">
    <name type="scientific">Jannaschia pagri</name>
    <dbReference type="NCBI Taxonomy" id="2829797"/>
    <lineage>
        <taxon>Bacteria</taxon>
        <taxon>Pseudomonadati</taxon>
        <taxon>Pseudomonadota</taxon>
        <taxon>Alphaproteobacteria</taxon>
        <taxon>Rhodobacterales</taxon>
        <taxon>Roseobacteraceae</taxon>
        <taxon>Jannaschia</taxon>
    </lineage>
</organism>
<dbReference type="Gene3D" id="1.10.10.10">
    <property type="entry name" value="Winged helix-like DNA-binding domain superfamily/Winged helix DNA-binding domain"/>
    <property type="match status" value="1"/>
</dbReference>
<dbReference type="SMART" id="SM00421">
    <property type="entry name" value="HTH_LUXR"/>
    <property type="match status" value="1"/>
</dbReference>
<dbReference type="InterPro" id="IPR016032">
    <property type="entry name" value="Sig_transdc_resp-reg_C-effctor"/>
</dbReference>
<dbReference type="EMBL" id="BPFH01000004">
    <property type="protein sequence ID" value="GIT95929.1"/>
    <property type="molecule type" value="Genomic_DNA"/>
</dbReference>
<evidence type="ECO:0000313" key="6">
    <source>
        <dbReference type="Proteomes" id="UP000786693"/>
    </source>
</evidence>
<dbReference type="RefSeq" id="WP_220749412.1">
    <property type="nucleotide sequence ID" value="NZ_BPFH01000004.1"/>
</dbReference>
<reference evidence="5 6" key="1">
    <citation type="submission" date="2021-05" db="EMBL/GenBank/DDBJ databases">
        <title>Bacteria Genome sequencing.</title>
        <authorList>
            <person name="Takabe Y."/>
            <person name="Nakajima Y."/>
            <person name="Suzuki S."/>
            <person name="Shiozaki T."/>
        </authorList>
    </citation>
    <scope>NUCLEOTIDE SEQUENCE [LARGE SCALE GENOMIC DNA]</scope>
    <source>
        <strain evidence="5 6">AI_62</strain>
    </source>
</reference>
<dbReference type="Pfam" id="PF03472">
    <property type="entry name" value="Autoind_bind"/>
    <property type="match status" value="1"/>
</dbReference>
<sequence>MSDIQGYLLTVTQITTLEDLWPMHQDRMASYGFDYILYAATRFRTDRGMGDMRDALILSTYPKAFNDVYLDGGLFRDAPMVRWAMNHTGSRSWREITEDYIQGRLTPAEMRVCEFNRTQGVVAGYGISFPRTSARSGHGIGLAASNMTQDEVDAVWEKHGAEIELINHVTHLTILSLPYGTHGHRLTPRQREVLELVADGKTVQDVADVLGRNPATVEKHLRLAREALDVETTAQAILKAAVQNQFHVYQA</sequence>
<dbReference type="InterPro" id="IPR005143">
    <property type="entry name" value="TF_LuxR_autoind-bd_dom"/>
</dbReference>
<dbReference type="Gene3D" id="3.30.450.80">
    <property type="entry name" value="Transcription factor LuxR-like, autoinducer-binding domain"/>
    <property type="match status" value="1"/>
</dbReference>
<keyword evidence="6" id="KW-1185">Reference proteome</keyword>
<keyword evidence="1" id="KW-0805">Transcription regulation</keyword>
<feature type="domain" description="HTH luxR-type" evidence="4">
    <location>
        <begin position="179"/>
        <end position="244"/>
    </location>
</feature>
<dbReference type="Pfam" id="PF08281">
    <property type="entry name" value="Sigma70_r4_2"/>
    <property type="match status" value="1"/>
</dbReference>
<dbReference type="SUPFAM" id="SSF75516">
    <property type="entry name" value="Pheromone-binding domain of LuxR-like quorum-sensing transcription factors"/>
    <property type="match status" value="1"/>
</dbReference>
<keyword evidence="2" id="KW-0238">DNA-binding</keyword>
<dbReference type="PRINTS" id="PR00038">
    <property type="entry name" value="HTHLUXR"/>
</dbReference>
<name>A0ABQ4NNG8_9RHOB</name>
<dbReference type="PROSITE" id="PS50043">
    <property type="entry name" value="HTH_LUXR_2"/>
    <property type="match status" value="1"/>
</dbReference>
<dbReference type="CDD" id="cd06170">
    <property type="entry name" value="LuxR_C_like"/>
    <property type="match status" value="1"/>
</dbReference>
<dbReference type="SUPFAM" id="SSF46894">
    <property type="entry name" value="C-terminal effector domain of the bipartite response regulators"/>
    <property type="match status" value="1"/>
</dbReference>
<accession>A0ABQ4NNG8</accession>
<keyword evidence="3" id="KW-0804">Transcription</keyword>
<evidence type="ECO:0000313" key="5">
    <source>
        <dbReference type="EMBL" id="GIT95929.1"/>
    </source>
</evidence>
<dbReference type="InterPro" id="IPR013249">
    <property type="entry name" value="RNA_pol_sigma70_r4_t2"/>
</dbReference>
<evidence type="ECO:0000256" key="3">
    <source>
        <dbReference type="ARBA" id="ARBA00023163"/>
    </source>
</evidence>
<evidence type="ECO:0000256" key="1">
    <source>
        <dbReference type="ARBA" id="ARBA00023015"/>
    </source>
</evidence>
<comment type="caution">
    <text evidence="5">The sequence shown here is derived from an EMBL/GenBank/DDBJ whole genome shotgun (WGS) entry which is preliminary data.</text>
</comment>
<dbReference type="InterPro" id="IPR000792">
    <property type="entry name" value="Tscrpt_reg_LuxR_C"/>
</dbReference>
<dbReference type="PANTHER" id="PTHR43214">
    <property type="entry name" value="TWO-COMPONENT RESPONSE REGULATOR"/>
    <property type="match status" value="1"/>
</dbReference>
<proteinExistence type="predicted"/>
<protein>
    <recommendedName>
        <fullName evidence="4">HTH luxR-type domain-containing protein</fullName>
    </recommendedName>
</protein>
<gene>
    <name evidence="5" type="ORF">JANAI62_25520</name>
</gene>
<dbReference type="Proteomes" id="UP000786693">
    <property type="component" value="Unassembled WGS sequence"/>
</dbReference>
<evidence type="ECO:0000256" key="2">
    <source>
        <dbReference type="ARBA" id="ARBA00023125"/>
    </source>
</evidence>
<dbReference type="InterPro" id="IPR036693">
    <property type="entry name" value="TF_LuxR_autoind-bd_dom_sf"/>
</dbReference>
<dbReference type="InterPro" id="IPR036388">
    <property type="entry name" value="WH-like_DNA-bd_sf"/>
</dbReference>